<dbReference type="Gene3D" id="1.10.10.10">
    <property type="entry name" value="Winged helix-like DNA-binding domain superfamily/Winged helix DNA-binding domain"/>
    <property type="match status" value="1"/>
</dbReference>
<comment type="caution">
    <text evidence="9">The sequence shown here is derived from an EMBL/GenBank/DDBJ whole genome shotgun (WGS) entry which is preliminary data.</text>
</comment>
<reference evidence="9 10" key="1">
    <citation type="submission" date="2019-06" db="EMBL/GenBank/DDBJ databases">
        <title>Whole genome shotgun sequence of Brevibacillus parabrevis NBRC 12334.</title>
        <authorList>
            <person name="Hosoyama A."/>
            <person name="Uohara A."/>
            <person name="Ohji S."/>
            <person name="Ichikawa N."/>
        </authorList>
    </citation>
    <scope>NUCLEOTIDE SEQUENCE [LARGE SCALE GENOMIC DNA]</scope>
    <source>
        <strain evidence="9 10">NBRC 12334</strain>
    </source>
</reference>
<evidence type="ECO:0000256" key="5">
    <source>
        <dbReference type="ARBA" id="ARBA00023163"/>
    </source>
</evidence>
<evidence type="ECO:0000259" key="8">
    <source>
        <dbReference type="Pfam" id="PF08281"/>
    </source>
</evidence>
<organism evidence="9 10">
    <name type="scientific">Brevibacillus parabrevis</name>
    <dbReference type="NCBI Taxonomy" id="54914"/>
    <lineage>
        <taxon>Bacteria</taxon>
        <taxon>Bacillati</taxon>
        <taxon>Bacillota</taxon>
        <taxon>Bacilli</taxon>
        <taxon>Bacillales</taxon>
        <taxon>Paenibacillaceae</taxon>
        <taxon>Brevibacillus</taxon>
    </lineage>
</organism>
<dbReference type="Pfam" id="PF08281">
    <property type="entry name" value="Sigma70_r4_2"/>
    <property type="match status" value="1"/>
</dbReference>
<dbReference type="AlphaFoldDB" id="A0A4Y3PGP1"/>
<dbReference type="GO" id="GO:0006352">
    <property type="term" value="P:DNA-templated transcription initiation"/>
    <property type="evidence" value="ECO:0007669"/>
    <property type="project" value="InterPro"/>
</dbReference>
<evidence type="ECO:0000256" key="3">
    <source>
        <dbReference type="ARBA" id="ARBA00023082"/>
    </source>
</evidence>
<dbReference type="PROSITE" id="PS01063">
    <property type="entry name" value="SIGMA70_ECF"/>
    <property type="match status" value="1"/>
</dbReference>
<dbReference type="Gene3D" id="1.10.1740.10">
    <property type="match status" value="1"/>
</dbReference>
<dbReference type="GO" id="GO:0006950">
    <property type="term" value="P:response to stress"/>
    <property type="evidence" value="ECO:0007669"/>
    <property type="project" value="UniProtKB-ARBA"/>
</dbReference>
<dbReference type="InterPro" id="IPR013324">
    <property type="entry name" value="RNA_pol_sigma_r3/r4-like"/>
</dbReference>
<dbReference type="Proteomes" id="UP000316882">
    <property type="component" value="Unassembled WGS sequence"/>
</dbReference>
<comment type="similarity">
    <text evidence="1 6">Belongs to the sigma-70 factor family. ECF subfamily.</text>
</comment>
<gene>
    <name evidence="9" type="ORF">BPA01_14950</name>
</gene>
<keyword evidence="2 6" id="KW-0805">Transcription regulation</keyword>
<name>A0A4Y3PGP1_BREPA</name>
<evidence type="ECO:0000256" key="2">
    <source>
        <dbReference type="ARBA" id="ARBA00023015"/>
    </source>
</evidence>
<evidence type="ECO:0000256" key="6">
    <source>
        <dbReference type="RuleBase" id="RU000716"/>
    </source>
</evidence>
<sequence length="182" mass="21317">MDKLQPTVEAAFEQIMQDYGTRILRLVTFLVKDHSLAEDITQEVFVKAYQHLPRFRGESSVHTWLYRIAVNECKGYLRSWSFRHILPRSWIRKDGELSTESLVLHQEQRNQLVAEVLQLAPLYRQVIVLHYYADLSIKEVADVLRISEGTARTRLHRARQHLKQSLGEGSEWEWTTTDGSQI</sequence>
<protein>
    <recommendedName>
        <fullName evidence="6">RNA polymerase sigma factor</fullName>
    </recommendedName>
</protein>
<dbReference type="InterPro" id="IPR014284">
    <property type="entry name" value="RNA_pol_sigma-70_dom"/>
</dbReference>
<dbReference type="GO" id="GO:0016987">
    <property type="term" value="F:sigma factor activity"/>
    <property type="evidence" value="ECO:0007669"/>
    <property type="project" value="UniProtKB-KW"/>
</dbReference>
<dbReference type="GO" id="GO:0003677">
    <property type="term" value="F:DNA binding"/>
    <property type="evidence" value="ECO:0007669"/>
    <property type="project" value="UniProtKB-KW"/>
</dbReference>
<dbReference type="NCBIfam" id="TIGR02937">
    <property type="entry name" value="sigma70-ECF"/>
    <property type="match status" value="1"/>
</dbReference>
<dbReference type="Pfam" id="PF04542">
    <property type="entry name" value="Sigma70_r2"/>
    <property type="match status" value="1"/>
</dbReference>
<keyword evidence="3 6" id="KW-0731">Sigma factor</keyword>
<dbReference type="SUPFAM" id="SSF88946">
    <property type="entry name" value="Sigma2 domain of RNA polymerase sigma factors"/>
    <property type="match status" value="1"/>
</dbReference>
<dbReference type="InterPro" id="IPR039425">
    <property type="entry name" value="RNA_pol_sigma-70-like"/>
</dbReference>
<dbReference type="RefSeq" id="WP_122964111.1">
    <property type="nucleotide sequence ID" value="NZ_BJMH01000005.1"/>
</dbReference>
<dbReference type="PANTHER" id="PTHR43133">
    <property type="entry name" value="RNA POLYMERASE ECF-TYPE SIGMA FACTO"/>
    <property type="match status" value="1"/>
</dbReference>
<dbReference type="InterPro" id="IPR013325">
    <property type="entry name" value="RNA_pol_sigma_r2"/>
</dbReference>
<dbReference type="InterPro" id="IPR000838">
    <property type="entry name" value="RNA_pol_sigma70_ECF_CS"/>
</dbReference>
<dbReference type="InterPro" id="IPR036388">
    <property type="entry name" value="WH-like_DNA-bd_sf"/>
</dbReference>
<keyword evidence="10" id="KW-1185">Reference proteome</keyword>
<accession>A0A4Y3PGP1</accession>
<dbReference type="PANTHER" id="PTHR43133:SF60">
    <property type="entry name" value="RNA POLYMERASE SIGMA FACTOR SIGV"/>
    <property type="match status" value="1"/>
</dbReference>
<evidence type="ECO:0000256" key="1">
    <source>
        <dbReference type="ARBA" id="ARBA00010641"/>
    </source>
</evidence>
<feature type="domain" description="RNA polymerase sigma factor 70 region 4 type 2" evidence="8">
    <location>
        <begin position="110"/>
        <end position="162"/>
    </location>
</feature>
<evidence type="ECO:0000313" key="10">
    <source>
        <dbReference type="Proteomes" id="UP000316882"/>
    </source>
</evidence>
<dbReference type="EMBL" id="BJMH01000005">
    <property type="protein sequence ID" value="GEB31915.1"/>
    <property type="molecule type" value="Genomic_DNA"/>
</dbReference>
<keyword evidence="5 6" id="KW-0804">Transcription</keyword>
<dbReference type="STRING" id="54914.AV540_02775"/>
<evidence type="ECO:0000259" key="7">
    <source>
        <dbReference type="Pfam" id="PF04542"/>
    </source>
</evidence>
<evidence type="ECO:0000313" key="9">
    <source>
        <dbReference type="EMBL" id="GEB31915.1"/>
    </source>
</evidence>
<evidence type="ECO:0000256" key="4">
    <source>
        <dbReference type="ARBA" id="ARBA00023125"/>
    </source>
</evidence>
<feature type="domain" description="RNA polymerase sigma-70 region 2" evidence="7">
    <location>
        <begin position="16"/>
        <end position="79"/>
    </location>
</feature>
<dbReference type="InterPro" id="IPR013249">
    <property type="entry name" value="RNA_pol_sigma70_r4_t2"/>
</dbReference>
<dbReference type="InterPro" id="IPR007627">
    <property type="entry name" value="RNA_pol_sigma70_r2"/>
</dbReference>
<dbReference type="SUPFAM" id="SSF88659">
    <property type="entry name" value="Sigma3 and sigma4 domains of RNA polymerase sigma factors"/>
    <property type="match status" value="1"/>
</dbReference>
<proteinExistence type="inferred from homology"/>
<dbReference type="CDD" id="cd06171">
    <property type="entry name" value="Sigma70_r4"/>
    <property type="match status" value="1"/>
</dbReference>
<keyword evidence="4 6" id="KW-0238">DNA-binding</keyword>